<proteinExistence type="predicted"/>
<name>A0ABU6DI08_9BACL</name>
<dbReference type="Pfam" id="PF26308">
    <property type="entry name" value="YopA_M"/>
    <property type="match status" value="1"/>
</dbReference>
<comment type="caution">
    <text evidence="2">The sequence shown here is derived from an EMBL/GenBank/DDBJ whole genome shotgun (WGS) entry which is preliminary data.</text>
</comment>
<evidence type="ECO:0000259" key="1">
    <source>
        <dbReference type="Pfam" id="PF26308"/>
    </source>
</evidence>
<gene>
    <name evidence="2" type="ORF">P5G65_24165</name>
</gene>
<organism evidence="2 3">
    <name type="scientific">Paenibacillus chondroitinus</name>
    <dbReference type="NCBI Taxonomy" id="59842"/>
    <lineage>
        <taxon>Bacteria</taxon>
        <taxon>Bacillati</taxon>
        <taxon>Bacillota</taxon>
        <taxon>Bacilli</taxon>
        <taxon>Bacillales</taxon>
        <taxon>Paenibacillaceae</taxon>
        <taxon>Paenibacillus</taxon>
    </lineage>
</organism>
<accession>A0ABU6DI08</accession>
<evidence type="ECO:0000313" key="3">
    <source>
        <dbReference type="Proteomes" id="UP001355653"/>
    </source>
</evidence>
<dbReference type="EMBL" id="JAROBY010000041">
    <property type="protein sequence ID" value="MEB4797000.1"/>
    <property type="molecule type" value="Genomic_DNA"/>
</dbReference>
<protein>
    <recommendedName>
        <fullName evidence="1">YopA central domain-containing protein</fullName>
    </recommendedName>
</protein>
<reference evidence="2 3" key="1">
    <citation type="submission" date="2023-03" db="EMBL/GenBank/DDBJ databases">
        <title>Bacillus Genome Sequencing.</title>
        <authorList>
            <person name="Dunlap C."/>
        </authorList>
    </citation>
    <scope>NUCLEOTIDE SEQUENCE [LARGE SCALE GENOMIC DNA]</scope>
    <source>
        <strain evidence="2 3">NRS-1351</strain>
    </source>
</reference>
<feature type="domain" description="YopA central" evidence="1">
    <location>
        <begin position="66"/>
        <end position="201"/>
    </location>
</feature>
<dbReference type="Proteomes" id="UP001355653">
    <property type="component" value="Unassembled WGS sequence"/>
</dbReference>
<dbReference type="RefSeq" id="WP_127458039.1">
    <property type="nucleotide sequence ID" value="NZ_JAROBY010000041.1"/>
</dbReference>
<keyword evidence="3" id="KW-1185">Reference proteome</keyword>
<evidence type="ECO:0000313" key="2">
    <source>
        <dbReference type="EMBL" id="MEB4797000.1"/>
    </source>
</evidence>
<dbReference type="InterPro" id="IPR058684">
    <property type="entry name" value="YopA_M"/>
</dbReference>
<sequence length="384" mass="45147">MLRLSGASIHYHSDAFHNSDNMEQNKVKIKISGYIVEDVVISEIRPSVSGSINIKGEILSSTLKEKSKKVTYIKCGITNLINTYGGQIVKYKEGEVRNRFKLSIDGWDITIDKRPDYREKKIYETLKSTGGYAITHLCQIRREDRQAFGTNDISDLEEAMHWALSFVTGRHIGICYLEGFHDNGEVVWRKYQTPSIDKWRYRKTWFPRMDERALSEIFQLIYTKLQDVYWKKVLTNVFSWYLECHSDGIIENKIVSNQIALETLAWSYLVEDKGILQEQEYGKKRASDIFRLFFQQFILNTTIPSDFPYIEEVQKLKYYDSAHLITDYRNNVVHPKKKVIFQPLPNDFSFFVLRLGLHYFELGLLFIMGYKGRYLNQLYFGWDG</sequence>